<dbReference type="Proteomes" id="UP000266482">
    <property type="component" value="Unassembled WGS sequence"/>
</dbReference>
<dbReference type="EMBL" id="QXQA01000017">
    <property type="protein sequence ID" value="RIX49895.1"/>
    <property type="molecule type" value="Genomic_DNA"/>
</dbReference>
<proteinExistence type="predicted"/>
<comment type="caution">
    <text evidence="1">The sequence shown here is derived from an EMBL/GenBank/DDBJ whole genome shotgun (WGS) entry which is preliminary data.</text>
</comment>
<name>A0A3A1UNQ5_9BACL</name>
<dbReference type="AlphaFoldDB" id="A0A3A1UNQ5"/>
<keyword evidence="2" id="KW-1185">Reference proteome</keyword>
<gene>
    <name evidence="1" type="ORF">D3P08_21730</name>
</gene>
<feature type="non-terminal residue" evidence="1">
    <location>
        <position position="1"/>
    </location>
</feature>
<protein>
    <submittedName>
        <fullName evidence="1">Uncharacterized protein</fullName>
    </submittedName>
</protein>
<dbReference type="RefSeq" id="WP_206098998.1">
    <property type="nucleotide sequence ID" value="NZ_QXQA01000017.1"/>
</dbReference>
<evidence type="ECO:0000313" key="2">
    <source>
        <dbReference type="Proteomes" id="UP000266482"/>
    </source>
</evidence>
<accession>A0A3A1UNQ5</accession>
<reference evidence="1 2" key="1">
    <citation type="submission" date="2018-09" db="EMBL/GenBank/DDBJ databases">
        <title>Paenibacillus aracenensis nov. sp. isolated from a cave in southern Spain.</title>
        <authorList>
            <person name="Jurado V."/>
            <person name="Gutierrez-Patricio S."/>
            <person name="Gonzalez-Pimentel J.L."/>
            <person name="Miller A.Z."/>
            <person name="Laiz L."/>
            <person name="Saiz-Jimenez C."/>
        </authorList>
    </citation>
    <scope>NUCLEOTIDE SEQUENCE [LARGE SCALE GENOMIC DNA]</scope>
    <source>
        <strain evidence="1 2">DSM 22867</strain>
    </source>
</reference>
<organism evidence="1 2">
    <name type="scientific">Paenibacillus nanensis</name>
    <dbReference type="NCBI Taxonomy" id="393251"/>
    <lineage>
        <taxon>Bacteria</taxon>
        <taxon>Bacillati</taxon>
        <taxon>Bacillota</taxon>
        <taxon>Bacilli</taxon>
        <taxon>Bacillales</taxon>
        <taxon>Paenibacillaceae</taxon>
        <taxon>Paenibacillus</taxon>
    </lineage>
</organism>
<evidence type="ECO:0000313" key="1">
    <source>
        <dbReference type="EMBL" id="RIX49895.1"/>
    </source>
</evidence>
<sequence length="68" mass="7964">NFIVERPPDGLFEAFDLVCNSILPEALVFVQTPKYSFYRNSIEYFFNPLFSKDIQQGPHSDIFDNMLK</sequence>